<dbReference type="OrthoDB" id="407617at2759"/>
<name>A0A9P4SBK2_9PEZI</name>
<evidence type="ECO:0000313" key="2">
    <source>
        <dbReference type="EMBL" id="KAF2839484.1"/>
    </source>
</evidence>
<proteinExistence type="predicted"/>
<accession>A0A9P4SBK2</accession>
<feature type="region of interest" description="Disordered" evidence="1">
    <location>
        <begin position="232"/>
        <end position="259"/>
    </location>
</feature>
<organism evidence="2 3">
    <name type="scientific">Patellaria atrata CBS 101060</name>
    <dbReference type="NCBI Taxonomy" id="1346257"/>
    <lineage>
        <taxon>Eukaryota</taxon>
        <taxon>Fungi</taxon>
        <taxon>Dikarya</taxon>
        <taxon>Ascomycota</taxon>
        <taxon>Pezizomycotina</taxon>
        <taxon>Dothideomycetes</taxon>
        <taxon>Dothideomycetes incertae sedis</taxon>
        <taxon>Patellariales</taxon>
        <taxon>Patellariaceae</taxon>
        <taxon>Patellaria</taxon>
    </lineage>
</organism>
<feature type="region of interest" description="Disordered" evidence="1">
    <location>
        <begin position="1"/>
        <end position="53"/>
    </location>
</feature>
<sequence>MNSLSPSPSNSATPTPSDGTPQSISTRLRSSSLATSISSSVTPPSVPANTPDASSVIGEFAGISIDDVEDLLIQQEELSFGEPTFVPHNTPASSVPTTYLNGSLLSPNGNSQEPLESIDERLEMLDRPRSVASTIGKALSAASQDVSDNGDAEYITVGLGSPRETDVFFSDSPSVPLSTLEPTYGVHPEHFRRVSTSDSLASQATLVPGGFEGTPTKATLVRVTANGKANGIAKGATDGTANGTANGPSNGPSNAVNKRLHRPGLSREHSDWAVDVEEDFARVLLRMANLAEDNRQVDPTLSAKEHMNRRMKKFFDASGMGDSFIPITDLNVAKDRWAQLERRRREGPKNSADVLSPTAQAVLVCVKEEVTQVLSNPNLDPKEMKDRVFETLDDIHADLEPR</sequence>
<protein>
    <submittedName>
        <fullName evidence="2">Uncharacterized protein</fullName>
    </submittedName>
</protein>
<comment type="caution">
    <text evidence="2">The sequence shown here is derived from an EMBL/GenBank/DDBJ whole genome shotgun (WGS) entry which is preliminary data.</text>
</comment>
<evidence type="ECO:0000313" key="3">
    <source>
        <dbReference type="Proteomes" id="UP000799429"/>
    </source>
</evidence>
<feature type="compositionally biased region" description="Polar residues" evidence="1">
    <location>
        <begin position="239"/>
        <end position="256"/>
    </location>
</feature>
<dbReference type="AlphaFoldDB" id="A0A9P4SBK2"/>
<gene>
    <name evidence="2" type="ORF">M501DRAFT_991520</name>
</gene>
<keyword evidence="3" id="KW-1185">Reference proteome</keyword>
<feature type="compositionally biased region" description="Low complexity" evidence="1">
    <location>
        <begin position="1"/>
        <end position="43"/>
    </location>
</feature>
<dbReference type="Proteomes" id="UP000799429">
    <property type="component" value="Unassembled WGS sequence"/>
</dbReference>
<reference evidence="2" key="1">
    <citation type="journal article" date="2020" name="Stud. Mycol.">
        <title>101 Dothideomycetes genomes: a test case for predicting lifestyles and emergence of pathogens.</title>
        <authorList>
            <person name="Haridas S."/>
            <person name="Albert R."/>
            <person name="Binder M."/>
            <person name="Bloem J."/>
            <person name="Labutti K."/>
            <person name="Salamov A."/>
            <person name="Andreopoulos B."/>
            <person name="Baker S."/>
            <person name="Barry K."/>
            <person name="Bills G."/>
            <person name="Bluhm B."/>
            <person name="Cannon C."/>
            <person name="Castanera R."/>
            <person name="Culley D."/>
            <person name="Daum C."/>
            <person name="Ezra D."/>
            <person name="Gonzalez J."/>
            <person name="Henrissat B."/>
            <person name="Kuo A."/>
            <person name="Liang C."/>
            <person name="Lipzen A."/>
            <person name="Lutzoni F."/>
            <person name="Magnuson J."/>
            <person name="Mondo S."/>
            <person name="Nolan M."/>
            <person name="Ohm R."/>
            <person name="Pangilinan J."/>
            <person name="Park H.-J."/>
            <person name="Ramirez L."/>
            <person name="Alfaro M."/>
            <person name="Sun H."/>
            <person name="Tritt A."/>
            <person name="Yoshinaga Y."/>
            <person name="Zwiers L.-H."/>
            <person name="Turgeon B."/>
            <person name="Goodwin S."/>
            <person name="Spatafora J."/>
            <person name="Crous P."/>
            <person name="Grigoriev I."/>
        </authorList>
    </citation>
    <scope>NUCLEOTIDE SEQUENCE</scope>
    <source>
        <strain evidence="2">CBS 101060</strain>
    </source>
</reference>
<dbReference type="EMBL" id="MU006094">
    <property type="protein sequence ID" value="KAF2839484.1"/>
    <property type="molecule type" value="Genomic_DNA"/>
</dbReference>
<evidence type="ECO:0000256" key="1">
    <source>
        <dbReference type="SAM" id="MobiDB-lite"/>
    </source>
</evidence>